<gene>
    <name evidence="2" type="ORF">BJ554DRAFT_6710</name>
</gene>
<keyword evidence="3" id="KW-1185">Reference proteome</keyword>
<reference evidence="2 3" key="1">
    <citation type="journal article" name="Sci. Rep.">
        <title>Genome-scale phylogenetic analyses confirm Olpidium as the closest living zoosporic fungus to the non-flagellated, terrestrial fungi.</title>
        <authorList>
            <person name="Chang Y."/>
            <person name="Rochon D."/>
            <person name="Sekimoto S."/>
            <person name="Wang Y."/>
            <person name="Chovatia M."/>
            <person name="Sandor L."/>
            <person name="Salamov A."/>
            <person name="Grigoriev I.V."/>
            <person name="Stajich J.E."/>
            <person name="Spatafora J.W."/>
        </authorList>
    </citation>
    <scope>NUCLEOTIDE SEQUENCE [LARGE SCALE GENOMIC DNA]</scope>
    <source>
        <strain evidence="2">S191</strain>
    </source>
</reference>
<evidence type="ECO:0000256" key="1">
    <source>
        <dbReference type="SAM" id="MobiDB-lite"/>
    </source>
</evidence>
<feature type="non-terminal residue" evidence="2">
    <location>
        <position position="1"/>
    </location>
</feature>
<evidence type="ECO:0000313" key="3">
    <source>
        <dbReference type="Proteomes" id="UP000673691"/>
    </source>
</evidence>
<feature type="non-terminal residue" evidence="2">
    <location>
        <position position="471"/>
    </location>
</feature>
<feature type="region of interest" description="Disordered" evidence="1">
    <location>
        <begin position="67"/>
        <end position="90"/>
    </location>
</feature>
<dbReference type="AlphaFoldDB" id="A0A8H7ZX29"/>
<dbReference type="Proteomes" id="UP000673691">
    <property type="component" value="Unassembled WGS sequence"/>
</dbReference>
<proteinExistence type="predicted"/>
<name>A0A8H7ZX29_9FUNG</name>
<sequence length="471" mass="52047">VLKPLEHLCANARDLALGHHAVRDDIRQAPALHNFVNDELLLGLLLQVHLLDCHRLRRADLISGKNAAGRAAGRSQRDLGRRPRRKHRTPNGLFRLQPAKLGTHPWPIFTRFRYSRVGSPVEQMAFNLSTMSGTSASFPFRSRACGLSSFGSRRTAFGDGTLTGPGGTGFRTSCCAGAGFGPSAVPGWVGGGGGRRLRRQQGIQRAVTGGGARRRRISDLPADGGFWPGRRSCEPGEEGSVLEYIDNVCKGRAGTAGGGFRPAGGSGAALYQSRRQEICTGQSPLRERSRRLCQTTVNGTAEKFRNAAAGPASAYRILERSRSFERRLRFRRRRACRGRRRRRRRRRRKRLSVAELRPDVPALLVPFRGVGVEADDVKHGLRVRALVLLGYTRVGQQLLPLPREARELARLGVETDVGDMHRIVGGGYLHFESAAVVRREQVWSVETRRAIRNGRPLRRSAVYSTAVWQDG</sequence>
<evidence type="ECO:0000313" key="2">
    <source>
        <dbReference type="EMBL" id="KAG5461143.1"/>
    </source>
</evidence>
<dbReference type="EMBL" id="JAEFCI010004129">
    <property type="protein sequence ID" value="KAG5461143.1"/>
    <property type="molecule type" value="Genomic_DNA"/>
</dbReference>
<accession>A0A8H7ZX29</accession>
<comment type="caution">
    <text evidence="2">The sequence shown here is derived from an EMBL/GenBank/DDBJ whole genome shotgun (WGS) entry which is preliminary data.</text>
</comment>
<organism evidence="2 3">
    <name type="scientific">Olpidium bornovanus</name>
    <dbReference type="NCBI Taxonomy" id="278681"/>
    <lineage>
        <taxon>Eukaryota</taxon>
        <taxon>Fungi</taxon>
        <taxon>Fungi incertae sedis</taxon>
        <taxon>Olpidiomycota</taxon>
        <taxon>Olpidiomycotina</taxon>
        <taxon>Olpidiomycetes</taxon>
        <taxon>Olpidiales</taxon>
        <taxon>Olpidiaceae</taxon>
        <taxon>Olpidium</taxon>
    </lineage>
</organism>
<protein>
    <submittedName>
        <fullName evidence="2">Uncharacterized protein</fullName>
    </submittedName>
</protein>